<keyword evidence="3" id="KW-1185">Reference proteome</keyword>
<dbReference type="Gene3D" id="3.30.420.40">
    <property type="match status" value="2"/>
</dbReference>
<comment type="caution">
    <text evidence="2">The sequence shown here is derived from an EMBL/GenBank/DDBJ whole genome shotgun (WGS) entry which is preliminary data.</text>
</comment>
<dbReference type="SUPFAM" id="SSF53067">
    <property type="entry name" value="Actin-like ATPase domain"/>
    <property type="match status" value="1"/>
</dbReference>
<dbReference type="InterPro" id="IPR000600">
    <property type="entry name" value="ROK"/>
</dbReference>
<evidence type="ECO:0000313" key="3">
    <source>
        <dbReference type="Proteomes" id="UP000467240"/>
    </source>
</evidence>
<protein>
    <submittedName>
        <fullName evidence="2">ROK family protein</fullName>
    </submittedName>
</protein>
<gene>
    <name evidence="2" type="ORF">F8O01_11070</name>
</gene>
<sequence length="263" mass="27926">MGKATDKAHATAIGIDVGGTGIKGAVVDLATGELLTKRHKIPTPEGGDPGDIRDAVVTMVGELRELDTPLKKSSPIGVSLPTILKHGVSHSAANISQRWLGLDAAALFGDALGHEVTLVNDADAAGVAEVHYGAAKGRLDAVLVTTLGTGIGSALFHDGRLFPNTELGHLQLDGHEDYERFASAKVREREDLDMATWSARLTPYYRHLERLFAPDVFVVSGGISKRADEFLHLIDITTPIIPAELRNNAGIVGVAWLAGQHWG</sequence>
<dbReference type="EMBL" id="WBJZ01000013">
    <property type="protein sequence ID" value="KAB1655978.1"/>
    <property type="molecule type" value="Genomic_DNA"/>
</dbReference>
<evidence type="ECO:0000313" key="2">
    <source>
        <dbReference type="EMBL" id="KAB1655978.1"/>
    </source>
</evidence>
<evidence type="ECO:0000256" key="1">
    <source>
        <dbReference type="ARBA" id="ARBA00006479"/>
    </source>
</evidence>
<dbReference type="PANTHER" id="PTHR18964:SF146">
    <property type="entry name" value="POLYPHOSPHATE GLUCOKINASE"/>
    <property type="match status" value="1"/>
</dbReference>
<dbReference type="RefSeq" id="WP_158040926.1">
    <property type="nucleotide sequence ID" value="NZ_JACCFV010000001.1"/>
</dbReference>
<dbReference type="Pfam" id="PF00480">
    <property type="entry name" value="ROK"/>
    <property type="match status" value="1"/>
</dbReference>
<dbReference type="AlphaFoldDB" id="A0A7J5BQA4"/>
<dbReference type="NCBIfam" id="NF045942">
    <property type="entry name" value="PolPhglucPhase"/>
    <property type="match status" value="1"/>
</dbReference>
<name>A0A7J5BQA4_9MICO</name>
<accession>A0A7J5BQA4</accession>
<dbReference type="CDD" id="cd24058">
    <property type="entry name" value="ASKHA_NBD_ROK_PPGK"/>
    <property type="match status" value="1"/>
</dbReference>
<dbReference type="OrthoDB" id="849313at2"/>
<dbReference type="InterPro" id="IPR043129">
    <property type="entry name" value="ATPase_NBD"/>
</dbReference>
<reference evidence="2 3" key="1">
    <citation type="submission" date="2019-09" db="EMBL/GenBank/DDBJ databases">
        <title>Phylogeny of genus Pseudoclavibacter and closely related genus.</title>
        <authorList>
            <person name="Li Y."/>
        </authorList>
    </citation>
    <scope>NUCLEOTIDE SEQUENCE [LARGE SCALE GENOMIC DNA]</scope>
    <source>
        <strain evidence="2 3">DSM 23821</strain>
    </source>
</reference>
<dbReference type="PANTHER" id="PTHR18964">
    <property type="entry name" value="ROK (REPRESSOR, ORF, KINASE) FAMILY"/>
    <property type="match status" value="1"/>
</dbReference>
<dbReference type="Proteomes" id="UP000467240">
    <property type="component" value="Unassembled WGS sequence"/>
</dbReference>
<comment type="similarity">
    <text evidence="1">Belongs to the ROK (NagC/XylR) family.</text>
</comment>
<proteinExistence type="inferred from homology"/>
<organism evidence="2 3">
    <name type="scientific">Pseudoclavibacter chungangensis</name>
    <dbReference type="NCBI Taxonomy" id="587635"/>
    <lineage>
        <taxon>Bacteria</taxon>
        <taxon>Bacillati</taxon>
        <taxon>Actinomycetota</taxon>
        <taxon>Actinomycetes</taxon>
        <taxon>Micrococcales</taxon>
        <taxon>Microbacteriaceae</taxon>
        <taxon>Pseudoclavibacter</taxon>
    </lineage>
</organism>